<proteinExistence type="inferred from homology"/>
<evidence type="ECO:0000313" key="2">
    <source>
        <dbReference type="EMBL" id="MBE9235431.1"/>
    </source>
</evidence>
<dbReference type="Proteomes" id="UP000606776">
    <property type="component" value="Unassembled WGS sequence"/>
</dbReference>
<sequence>MQTYNLIDAPDKHGEIFDQAAIEPVLLIQESQPSYVIFSAELYEKMINRIQELEDQILLEKAKTAISESEMVGTEVFTSALEILANGET</sequence>
<keyword evidence="3" id="KW-1185">Reference proteome</keyword>
<organism evidence="2 3">
    <name type="scientific">Sphaerospermopsis aphanizomenoides LEGE 00250</name>
    <dbReference type="NCBI Taxonomy" id="2777972"/>
    <lineage>
        <taxon>Bacteria</taxon>
        <taxon>Bacillati</taxon>
        <taxon>Cyanobacteriota</taxon>
        <taxon>Cyanophyceae</taxon>
        <taxon>Nostocales</taxon>
        <taxon>Aphanizomenonaceae</taxon>
        <taxon>Sphaerospermopsis</taxon>
        <taxon>Sphaerospermopsis aphanizomenoides</taxon>
    </lineage>
</organism>
<accession>A0ABR9VAD7</accession>
<gene>
    <name evidence="2" type="ORF">IQ227_05105</name>
</gene>
<comment type="similarity">
    <text evidence="1">Belongs to the phD/YefM antitoxin family.</text>
</comment>
<dbReference type="EMBL" id="JADEWB010000017">
    <property type="protein sequence ID" value="MBE9235431.1"/>
    <property type="molecule type" value="Genomic_DNA"/>
</dbReference>
<name>A0ABR9VAD7_9CYAN</name>
<evidence type="ECO:0000256" key="1">
    <source>
        <dbReference type="ARBA" id="ARBA00009981"/>
    </source>
</evidence>
<protein>
    <submittedName>
        <fullName evidence="2">Prevent-host-death protein</fullName>
    </submittedName>
</protein>
<reference evidence="2 3" key="1">
    <citation type="submission" date="2020-10" db="EMBL/GenBank/DDBJ databases">
        <authorList>
            <person name="Castelo-Branco R."/>
            <person name="Eusebio N."/>
            <person name="Adriana R."/>
            <person name="Vieira A."/>
            <person name="Brugerolle De Fraissinette N."/>
            <person name="Rezende De Castro R."/>
            <person name="Schneider M.P."/>
            <person name="Vasconcelos V."/>
            <person name="Leao P.N."/>
        </authorList>
    </citation>
    <scope>NUCLEOTIDE SEQUENCE [LARGE SCALE GENOMIC DNA]</scope>
    <source>
        <strain evidence="2 3">LEGE 00250</strain>
    </source>
</reference>
<dbReference type="InterPro" id="IPR036165">
    <property type="entry name" value="YefM-like_sf"/>
</dbReference>
<evidence type="ECO:0000313" key="3">
    <source>
        <dbReference type="Proteomes" id="UP000606776"/>
    </source>
</evidence>
<dbReference type="SUPFAM" id="SSF143120">
    <property type="entry name" value="YefM-like"/>
    <property type="match status" value="1"/>
</dbReference>
<comment type="caution">
    <text evidence="2">The sequence shown here is derived from an EMBL/GenBank/DDBJ whole genome shotgun (WGS) entry which is preliminary data.</text>
</comment>